<comment type="caution">
    <text evidence="3">The sequence shown here is derived from an EMBL/GenBank/DDBJ whole genome shotgun (WGS) entry which is preliminary data.</text>
</comment>
<reference evidence="3" key="1">
    <citation type="submission" date="2020-04" db="EMBL/GenBank/DDBJ databases">
        <title>Hybrid Assembly of Korean Phytophthora infestans isolates.</title>
        <authorList>
            <person name="Prokchorchik M."/>
            <person name="Lee Y."/>
            <person name="Seo J."/>
            <person name="Cho J.-H."/>
            <person name="Park Y.-E."/>
            <person name="Jang D.-C."/>
            <person name="Im J.-S."/>
            <person name="Choi J.-G."/>
            <person name="Park H.-J."/>
            <person name="Lee G.-B."/>
            <person name="Lee Y.-G."/>
            <person name="Hong S.-Y."/>
            <person name="Cho K."/>
            <person name="Sohn K.H."/>
        </authorList>
    </citation>
    <scope>NUCLEOTIDE SEQUENCE</scope>
    <source>
        <strain evidence="3">KR_1_A1</strain>
        <strain evidence="4">KR_2_A2</strain>
    </source>
</reference>
<dbReference type="PANTHER" id="PTHR13271">
    <property type="entry name" value="UNCHARACTERIZED PUTATIVE METHYLTRANSFERASE"/>
    <property type="match status" value="1"/>
</dbReference>
<gene>
    <name evidence="3" type="ORF">GN244_ATG14635</name>
    <name evidence="4" type="ORF">GN958_ATG08398</name>
</gene>
<protein>
    <submittedName>
        <fullName evidence="3">SET domain-containing protein</fullName>
    </submittedName>
</protein>
<dbReference type="InterPro" id="IPR046341">
    <property type="entry name" value="SET_dom_sf"/>
</dbReference>
<accession>A0A833S5D1</accession>
<dbReference type="GO" id="GO:0016279">
    <property type="term" value="F:protein-lysine N-methyltransferase activity"/>
    <property type="evidence" value="ECO:0007669"/>
    <property type="project" value="TreeGrafter"/>
</dbReference>
<dbReference type="InterPro" id="IPR050600">
    <property type="entry name" value="SETD3_SETD6_MTase"/>
</dbReference>
<evidence type="ECO:0000256" key="1">
    <source>
        <dbReference type="SAM" id="MobiDB-lite"/>
    </source>
</evidence>
<dbReference type="GO" id="GO:0005634">
    <property type="term" value="C:nucleus"/>
    <property type="evidence" value="ECO:0007669"/>
    <property type="project" value="TreeGrafter"/>
</dbReference>
<dbReference type="PANTHER" id="PTHR13271:SF34">
    <property type="entry name" value="N-LYSINE METHYLTRANSFERASE SETD6"/>
    <property type="match status" value="1"/>
</dbReference>
<feature type="region of interest" description="Disordered" evidence="1">
    <location>
        <begin position="279"/>
        <end position="310"/>
    </location>
</feature>
<feature type="domain" description="SET" evidence="2">
    <location>
        <begin position="12"/>
        <end position="241"/>
    </location>
</feature>
<dbReference type="Pfam" id="PF00856">
    <property type="entry name" value="SET"/>
    <property type="match status" value="1"/>
</dbReference>
<dbReference type="PROSITE" id="PS50280">
    <property type="entry name" value="SET"/>
    <property type="match status" value="1"/>
</dbReference>
<proteinExistence type="predicted"/>
<dbReference type="EMBL" id="WSZM01000423">
    <property type="protein sequence ID" value="KAF4033301.1"/>
    <property type="molecule type" value="Genomic_DNA"/>
</dbReference>
<name>A0A833S5D1_PHYIN</name>
<dbReference type="Proteomes" id="UP000602510">
    <property type="component" value="Unassembled WGS sequence"/>
</dbReference>
<feature type="compositionally biased region" description="Basic residues" evidence="1">
    <location>
        <begin position="300"/>
        <end position="310"/>
    </location>
</feature>
<dbReference type="CDD" id="cd10527">
    <property type="entry name" value="SET_LSMT"/>
    <property type="match status" value="1"/>
</dbReference>
<evidence type="ECO:0000313" key="4">
    <source>
        <dbReference type="EMBL" id="KAF4142222.1"/>
    </source>
</evidence>
<dbReference type="AlphaFoldDB" id="A0A833S5D1"/>
<keyword evidence="5" id="KW-1185">Reference proteome</keyword>
<organism evidence="3 5">
    <name type="scientific">Phytophthora infestans</name>
    <name type="common">Potato late blight agent</name>
    <name type="synonym">Botrytis infestans</name>
    <dbReference type="NCBI Taxonomy" id="4787"/>
    <lineage>
        <taxon>Eukaryota</taxon>
        <taxon>Sar</taxon>
        <taxon>Stramenopiles</taxon>
        <taxon>Oomycota</taxon>
        <taxon>Peronosporomycetes</taxon>
        <taxon>Peronosporales</taxon>
        <taxon>Peronosporaceae</taxon>
        <taxon>Phytophthora</taxon>
    </lineage>
</organism>
<dbReference type="Proteomes" id="UP000704712">
    <property type="component" value="Unassembled WGS sequence"/>
</dbReference>
<sequence length="423" mass="46911">MSLLEWVATHKPSVTVAHDLIDPVSSVASYGKDDRSIVAKSEFQFGAELVTLNAGSFLNGSYWLEQYDGEEKQKLQEKTNTLQLSGTVKTTLALLAELARKDTSDFHGYIQQLPTAISLPLSWDENQRKMLKDTTAFPILDDKLVLKLYEDYAVPFANEFPVIWPTEVSTLKKFQWAYSIVSSRAFKVANGLEPTLLPVIDMANHSAENPAAHIVKTESGSFQLVALREVEKKEPVTISYGDLSNAQLLCRYGFVLPTLVPSDSIHISSSDLTNAFKTCSQDSEDEDEDVEDDASYIGKGKGKGKAKANPFKRRKVAHPNNDDSALFFSLNGDAEQEFGLGDALLSFVMASNLPTEQLYDVLAVVLQDKDKRYSDLLSESSEDNASEVHAIHQLCQHERQVCRRILLGLMSLEEGSDSSDDED</sequence>
<dbReference type="SUPFAM" id="SSF82199">
    <property type="entry name" value="SET domain"/>
    <property type="match status" value="1"/>
</dbReference>
<dbReference type="OMA" id="NGSFWLE"/>
<dbReference type="InterPro" id="IPR001214">
    <property type="entry name" value="SET_dom"/>
</dbReference>
<evidence type="ECO:0000313" key="5">
    <source>
        <dbReference type="Proteomes" id="UP000602510"/>
    </source>
</evidence>
<evidence type="ECO:0000313" key="3">
    <source>
        <dbReference type="EMBL" id="KAF4033301.1"/>
    </source>
</evidence>
<feature type="compositionally biased region" description="Acidic residues" evidence="1">
    <location>
        <begin position="282"/>
        <end position="294"/>
    </location>
</feature>
<evidence type="ECO:0000259" key="2">
    <source>
        <dbReference type="PROSITE" id="PS50280"/>
    </source>
</evidence>
<dbReference type="EMBL" id="JAACNO010001196">
    <property type="protein sequence ID" value="KAF4142222.1"/>
    <property type="molecule type" value="Genomic_DNA"/>
</dbReference>
<dbReference type="Gene3D" id="3.90.1410.10">
    <property type="entry name" value="set domain protein methyltransferase, domain 1"/>
    <property type="match status" value="1"/>
</dbReference>